<dbReference type="Pfam" id="PF05110">
    <property type="entry name" value="AF-4"/>
    <property type="match status" value="1"/>
</dbReference>
<dbReference type="Pfam" id="PF18876">
    <property type="entry name" value="AFF4_CHD"/>
    <property type="match status" value="1"/>
</dbReference>
<keyword evidence="8" id="KW-1185">Reference proteome</keyword>
<keyword evidence="4" id="KW-0539">Nucleus</keyword>
<evidence type="ECO:0000259" key="6">
    <source>
        <dbReference type="Pfam" id="PF18876"/>
    </source>
</evidence>
<protein>
    <recommendedName>
        <fullName evidence="6">AF4/FMR2 C-terminal homology domain-containing protein</fullName>
    </recommendedName>
</protein>
<evidence type="ECO:0000256" key="4">
    <source>
        <dbReference type="ARBA" id="ARBA00023242"/>
    </source>
</evidence>
<sequence>MPRMAPQKSMLADDLKLSSDEDEGNKGPQQTTSWTENHNLAGQRAYTHSGRVRHSTSGSSASDSSSESESSGRCSRSPSPGEQPRSGSPCQPPTLAPGRQDPSVTHWQLDKWFEKVRKNRPSVDRELRGGPSSSAAFRSSPGLSPGRYWERDPSLGSRQDYSPRYSPVPSPQFDYRQSPYSSPGYSTCPSPGNSPGNSPVPSVCPSPGASPQGNRSPSPLPLHPPKSPSLAPASASPRLTSCHRGPAHRETPRPPARPTLASGPACRPKARPCPDHRAQRINEPRPKDSRPPAFPKHHAKHSSAHSETPHRPKGPSRTRSSPAPNSSPRHRTGYSSGPSPKAKSGHPSSAAPSTQRSHTHADAKSKFGLNAKPKHSSTPKPKHAAPGETSSRPAHGPDPDAADRPLSKPASRRTPSPKPKGKTREVPAPVLGPFQKEPKARERGQAQGAAPVRVAEAQRRGRLAEEQLVNQRRVRSSAGEDEEEERTRKKRKKGHHVEWRAVQPKQRPHTNSQHHPRERGRPEWAEPRERKRRRSCEESSSHPGAVGSNPSPPLSPPNPALAVTRRSSSSSSSSSSSPSSSSSESSSESDSEPGPPPNVAKVPADSTSSRRPISKRRPPAPSGPAESGACAAHHAGPDDPSPAKGQQHRGKHRLYTLVPFGRTEQSSKVSHRGLRDLVVKIDLALLTRVPSTSEVPQRRLSSSSSTSSSSKTKEKTPMRNQYHREPAEARAKRKAENGEAPRDSKRSLLHADKASSGSHADGSENKESHGNDPQNGHGEDYFYTKRPVSPLSPPSAVKTQNSDQQQAQRDREPTVKKTQVQRSQPKTESEFAGMSGNTQPPSGSWVPPANQPATSRGTVPCTDVSHHVEYYMHEAKRLKHRADAMVDKLGKAVNYVDAALSFMECGKAMEESPLEAKSPYAMYAETVDLIRYAMRLKSHTGPAARQEDKQLAVLCFRCLALLYWQMFRLKKEHALKYSKALLDYFKSSPKVPHTQASWNDSTKGNVLPSCASPVGLTGPPSGCCSASPFISIPQRIHQMAANHLNITNSVLYSYEYWEVADTLAKENKEFFNYLNTLTGPLTLHSSMAHIVQYTRQGLQWIRISAHLS</sequence>
<dbReference type="PANTHER" id="PTHR10528">
    <property type="entry name" value="AF4/FMR2 FAMILY MEMBER"/>
    <property type="match status" value="1"/>
</dbReference>
<dbReference type="Ensembl" id="ENSEEET00000064300.1">
    <property type="protein sequence ID" value="ENSEEEP00000063319.1"/>
    <property type="gene ID" value="ENSEEEG00000025067.1"/>
</dbReference>
<feature type="compositionally biased region" description="Basic and acidic residues" evidence="5">
    <location>
        <begin position="272"/>
        <end position="290"/>
    </location>
</feature>
<evidence type="ECO:0000313" key="7">
    <source>
        <dbReference type="Ensembl" id="ENSEEEP00000063319.1"/>
    </source>
</evidence>
<evidence type="ECO:0000256" key="3">
    <source>
        <dbReference type="ARBA" id="ARBA00022553"/>
    </source>
</evidence>
<feature type="compositionally biased region" description="Low complexity" evidence="5">
    <location>
        <begin position="623"/>
        <end position="632"/>
    </location>
</feature>
<reference evidence="7" key="3">
    <citation type="submission" date="2025-09" db="UniProtKB">
        <authorList>
            <consortium name="Ensembl"/>
        </authorList>
    </citation>
    <scope>IDENTIFICATION</scope>
</reference>
<feature type="compositionally biased region" description="Polar residues" evidence="5">
    <location>
        <begin position="178"/>
        <end position="187"/>
    </location>
</feature>
<feature type="compositionally biased region" description="Basic residues" evidence="5">
    <location>
        <begin position="506"/>
        <end position="518"/>
    </location>
</feature>
<feature type="compositionally biased region" description="Basic residues" evidence="5">
    <location>
        <begin position="372"/>
        <end position="383"/>
    </location>
</feature>
<dbReference type="GO" id="GO:0032783">
    <property type="term" value="C:super elongation complex"/>
    <property type="evidence" value="ECO:0007669"/>
    <property type="project" value="TreeGrafter"/>
</dbReference>
<feature type="compositionally biased region" description="Basic and acidic residues" evidence="5">
    <location>
        <begin position="108"/>
        <end position="128"/>
    </location>
</feature>
<feature type="compositionally biased region" description="Polar residues" evidence="5">
    <location>
        <begin position="816"/>
        <end position="826"/>
    </location>
</feature>
<evidence type="ECO:0000313" key="8">
    <source>
        <dbReference type="Proteomes" id="UP000314983"/>
    </source>
</evidence>
<dbReference type="InterPro" id="IPR007797">
    <property type="entry name" value="AF4/FMR2"/>
</dbReference>
<feature type="compositionally biased region" description="Basic and acidic residues" evidence="5">
    <location>
        <begin position="519"/>
        <end position="540"/>
    </location>
</feature>
<name>A0AAY5F2Y6_ELEEL</name>
<feature type="region of interest" description="Disordered" evidence="5">
    <location>
        <begin position="1"/>
        <end position="857"/>
    </location>
</feature>
<accession>A0AAY5F2Y6</accession>
<gene>
    <name evidence="7" type="primary">ZBTB4</name>
</gene>
<feature type="compositionally biased region" description="Basic and acidic residues" evidence="5">
    <location>
        <begin position="456"/>
        <end position="465"/>
    </location>
</feature>
<evidence type="ECO:0000256" key="1">
    <source>
        <dbReference type="ARBA" id="ARBA00004123"/>
    </source>
</evidence>
<feature type="compositionally biased region" description="Polar residues" evidence="5">
    <location>
        <begin position="27"/>
        <end position="40"/>
    </location>
</feature>
<evidence type="ECO:0000256" key="5">
    <source>
        <dbReference type="SAM" id="MobiDB-lite"/>
    </source>
</evidence>
<feature type="compositionally biased region" description="Basic and acidic residues" evidence="5">
    <location>
        <begin position="761"/>
        <end position="770"/>
    </location>
</feature>
<dbReference type="AlphaFoldDB" id="A0AAY5F2Y6"/>
<feature type="compositionally biased region" description="Polar residues" evidence="5">
    <location>
        <begin position="346"/>
        <end position="356"/>
    </location>
</feature>
<feature type="compositionally biased region" description="Pro residues" evidence="5">
    <location>
        <begin position="218"/>
        <end position="227"/>
    </location>
</feature>
<dbReference type="InterPro" id="IPR043639">
    <property type="entry name" value="AF4_int"/>
</dbReference>
<dbReference type="GO" id="GO:0010468">
    <property type="term" value="P:regulation of gene expression"/>
    <property type="evidence" value="ECO:0007669"/>
    <property type="project" value="InterPro"/>
</dbReference>
<feature type="compositionally biased region" description="Low complexity" evidence="5">
    <location>
        <begin position="701"/>
        <end position="710"/>
    </location>
</feature>
<dbReference type="Pfam" id="PF18875">
    <property type="entry name" value="AF4_int"/>
    <property type="match status" value="1"/>
</dbReference>
<reference evidence="7" key="2">
    <citation type="submission" date="2025-08" db="UniProtKB">
        <authorList>
            <consortium name="Ensembl"/>
        </authorList>
    </citation>
    <scope>IDENTIFICATION</scope>
</reference>
<feature type="compositionally biased region" description="Low complexity" evidence="5">
    <location>
        <begin position="55"/>
        <end position="80"/>
    </location>
</feature>
<organism evidence="7 8">
    <name type="scientific">Electrophorus electricus</name>
    <name type="common">Electric eel</name>
    <name type="synonym">Gymnotus electricus</name>
    <dbReference type="NCBI Taxonomy" id="8005"/>
    <lineage>
        <taxon>Eukaryota</taxon>
        <taxon>Metazoa</taxon>
        <taxon>Chordata</taxon>
        <taxon>Craniata</taxon>
        <taxon>Vertebrata</taxon>
        <taxon>Euteleostomi</taxon>
        <taxon>Actinopterygii</taxon>
        <taxon>Neopterygii</taxon>
        <taxon>Teleostei</taxon>
        <taxon>Ostariophysi</taxon>
        <taxon>Gymnotiformes</taxon>
        <taxon>Gymnotoidei</taxon>
        <taxon>Gymnotidae</taxon>
        <taxon>Electrophorus</taxon>
    </lineage>
</organism>
<feature type="compositionally biased region" description="Basic and acidic residues" evidence="5">
    <location>
        <begin position="395"/>
        <end position="406"/>
    </location>
</feature>
<dbReference type="InterPro" id="IPR043640">
    <property type="entry name" value="AF4/FMR2_CHD"/>
</dbReference>
<keyword evidence="3" id="KW-0597">Phosphoprotein</keyword>
<feature type="compositionally biased region" description="Polar residues" evidence="5">
    <location>
        <begin position="797"/>
        <end position="807"/>
    </location>
</feature>
<feature type="compositionally biased region" description="Basic and acidic residues" evidence="5">
    <location>
        <begin position="711"/>
        <end position="753"/>
    </location>
</feature>
<feature type="compositionally biased region" description="Pro residues" evidence="5">
    <location>
        <begin position="550"/>
        <end position="559"/>
    </location>
</feature>
<dbReference type="Proteomes" id="UP000314983">
    <property type="component" value="Chromosome 25"/>
</dbReference>
<comment type="subcellular location">
    <subcellularLocation>
        <location evidence="1">Nucleus</location>
    </subcellularLocation>
</comment>
<feature type="compositionally biased region" description="Polar residues" evidence="5">
    <location>
        <begin position="317"/>
        <end position="338"/>
    </location>
</feature>
<dbReference type="GeneTree" id="ENSGT00950000182974"/>
<feature type="compositionally biased region" description="Low complexity" evidence="5">
    <location>
        <begin position="228"/>
        <end position="237"/>
    </location>
</feature>
<feature type="domain" description="AF4/FMR2 C-terminal homology" evidence="6">
    <location>
        <begin position="854"/>
        <end position="1107"/>
    </location>
</feature>
<feature type="compositionally biased region" description="Low complexity" evidence="5">
    <location>
        <begin position="567"/>
        <end position="588"/>
    </location>
</feature>
<feature type="compositionally biased region" description="Low complexity" evidence="5">
    <location>
        <begin position="188"/>
        <end position="211"/>
    </location>
</feature>
<comment type="similarity">
    <text evidence="2">Belongs to the AF4 family.</text>
</comment>
<dbReference type="PANTHER" id="PTHR10528:SF16">
    <property type="entry name" value="AF4_FMR2 FAMILY MEMBER 3"/>
    <property type="match status" value="1"/>
</dbReference>
<reference evidence="7 8" key="1">
    <citation type="submission" date="2020-05" db="EMBL/GenBank/DDBJ databases">
        <title>Electrophorus electricus (electric eel) genome, fEleEle1, primary haplotype.</title>
        <authorList>
            <person name="Myers G."/>
            <person name="Meyer A."/>
            <person name="Fedrigo O."/>
            <person name="Formenti G."/>
            <person name="Rhie A."/>
            <person name="Tracey A."/>
            <person name="Sims Y."/>
            <person name="Jarvis E.D."/>
        </authorList>
    </citation>
    <scope>NUCLEOTIDE SEQUENCE [LARGE SCALE GENOMIC DNA]</scope>
</reference>
<evidence type="ECO:0000256" key="2">
    <source>
        <dbReference type="ARBA" id="ARBA00007354"/>
    </source>
</evidence>
<proteinExistence type="inferred from homology"/>